<protein>
    <submittedName>
        <fullName evidence="2">Uncharacterized protein</fullName>
    </submittedName>
</protein>
<dbReference type="EMBL" id="JABSTR010000001">
    <property type="protein sequence ID" value="KAH9360668.1"/>
    <property type="molecule type" value="Genomic_DNA"/>
</dbReference>
<keyword evidence="3" id="KW-1185">Reference proteome</keyword>
<feature type="region of interest" description="Disordered" evidence="1">
    <location>
        <begin position="259"/>
        <end position="303"/>
    </location>
</feature>
<dbReference type="Proteomes" id="UP000821853">
    <property type="component" value="Chromosome 1"/>
</dbReference>
<feature type="compositionally biased region" description="Polar residues" evidence="1">
    <location>
        <begin position="326"/>
        <end position="344"/>
    </location>
</feature>
<evidence type="ECO:0000256" key="1">
    <source>
        <dbReference type="SAM" id="MobiDB-lite"/>
    </source>
</evidence>
<feature type="compositionally biased region" description="Polar residues" evidence="1">
    <location>
        <begin position="448"/>
        <end position="459"/>
    </location>
</feature>
<gene>
    <name evidence="2" type="ORF">HPB48_004800</name>
</gene>
<feature type="region of interest" description="Disordered" evidence="1">
    <location>
        <begin position="326"/>
        <end position="365"/>
    </location>
</feature>
<evidence type="ECO:0000313" key="2">
    <source>
        <dbReference type="EMBL" id="KAH9360668.1"/>
    </source>
</evidence>
<reference evidence="2 3" key="1">
    <citation type="journal article" date="2020" name="Cell">
        <title>Large-Scale Comparative Analyses of Tick Genomes Elucidate Their Genetic Diversity and Vector Capacities.</title>
        <authorList>
            <consortium name="Tick Genome and Microbiome Consortium (TIGMIC)"/>
            <person name="Jia N."/>
            <person name="Wang J."/>
            <person name="Shi W."/>
            <person name="Du L."/>
            <person name="Sun Y."/>
            <person name="Zhan W."/>
            <person name="Jiang J.F."/>
            <person name="Wang Q."/>
            <person name="Zhang B."/>
            <person name="Ji P."/>
            <person name="Bell-Sakyi L."/>
            <person name="Cui X.M."/>
            <person name="Yuan T.T."/>
            <person name="Jiang B.G."/>
            <person name="Yang W.F."/>
            <person name="Lam T.T."/>
            <person name="Chang Q.C."/>
            <person name="Ding S.J."/>
            <person name="Wang X.J."/>
            <person name="Zhu J.G."/>
            <person name="Ruan X.D."/>
            <person name="Zhao L."/>
            <person name="Wei J.T."/>
            <person name="Ye R.Z."/>
            <person name="Que T.C."/>
            <person name="Du C.H."/>
            <person name="Zhou Y.H."/>
            <person name="Cheng J.X."/>
            <person name="Dai P.F."/>
            <person name="Guo W.B."/>
            <person name="Han X.H."/>
            <person name="Huang E.J."/>
            <person name="Li L.F."/>
            <person name="Wei W."/>
            <person name="Gao Y.C."/>
            <person name="Liu J.Z."/>
            <person name="Shao H.Z."/>
            <person name="Wang X."/>
            <person name="Wang C.C."/>
            <person name="Yang T.C."/>
            <person name="Huo Q.B."/>
            <person name="Li W."/>
            <person name="Chen H.Y."/>
            <person name="Chen S.E."/>
            <person name="Zhou L.G."/>
            <person name="Ni X.B."/>
            <person name="Tian J.H."/>
            <person name="Sheng Y."/>
            <person name="Liu T."/>
            <person name="Pan Y.S."/>
            <person name="Xia L.Y."/>
            <person name="Li J."/>
            <person name="Zhao F."/>
            <person name="Cao W.C."/>
        </authorList>
    </citation>
    <scope>NUCLEOTIDE SEQUENCE [LARGE SCALE GENOMIC DNA]</scope>
    <source>
        <strain evidence="2">HaeL-2018</strain>
    </source>
</reference>
<dbReference type="VEuPathDB" id="VectorBase:HLOH_058064"/>
<feature type="region of interest" description="Disordered" evidence="1">
    <location>
        <begin position="438"/>
        <end position="472"/>
    </location>
</feature>
<organism evidence="2 3">
    <name type="scientific">Haemaphysalis longicornis</name>
    <name type="common">Bush tick</name>
    <dbReference type="NCBI Taxonomy" id="44386"/>
    <lineage>
        <taxon>Eukaryota</taxon>
        <taxon>Metazoa</taxon>
        <taxon>Ecdysozoa</taxon>
        <taxon>Arthropoda</taxon>
        <taxon>Chelicerata</taxon>
        <taxon>Arachnida</taxon>
        <taxon>Acari</taxon>
        <taxon>Parasitiformes</taxon>
        <taxon>Ixodida</taxon>
        <taxon>Ixodoidea</taxon>
        <taxon>Ixodidae</taxon>
        <taxon>Haemaphysalinae</taxon>
        <taxon>Haemaphysalis</taxon>
    </lineage>
</organism>
<sequence length="495" mass="52487">MTKIKLDLFLTVQTFVEHLTMWHLDAEGTAAEFFLIAQAGGSEPYYTPRPNNLQGYQWTSGVLYFNLNSIANGGLQESGMTLKVGGEYEPTFRLLELRDDQWPSGSSAVRFALPGTAFLVVSLNSEVRMNRAALASEFLLVRKSEMSRSRFPTQHPPPPQQQECCRSPPTRIFPPEPAGGVAPALQSEWRRLLELRAGGHPAAAAAAAAAATRLLRAAGPSSHGLQALPAASEPLAPTGTASALRPVYAKSVVHDHFSGGVWKSLPSQPQQSHPQPQPQQQQPPQPVGAGAWHSSSARHHSCSAPGAHLELGALLHRVQQNREALSSLVQHSGSSQARPPTSLSDFGGRPGGGLQLSAESRPSTSLAPFGGAAAAAAATAHALQECWSRGSPPSGPPLLRFNYDLLPPGYLHWLALARSNLARPQAMAAAFDHAQQLKQQQQSKQDMGVQTTCSTTPSSLEEEDSNASDALGAAAFATPHSGVFFASSSSLASSP</sequence>
<dbReference type="AlphaFoldDB" id="A0A9J6FER1"/>
<comment type="caution">
    <text evidence="2">The sequence shown here is derived from an EMBL/GenBank/DDBJ whole genome shotgun (WGS) entry which is preliminary data.</text>
</comment>
<accession>A0A9J6FER1</accession>
<name>A0A9J6FER1_HAELO</name>
<evidence type="ECO:0000313" key="3">
    <source>
        <dbReference type="Proteomes" id="UP000821853"/>
    </source>
</evidence>
<proteinExistence type="predicted"/>
<feature type="compositionally biased region" description="Pro residues" evidence="1">
    <location>
        <begin position="275"/>
        <end position="286"/>
    </location>
</feature>
<dbReference type="OMA" id="KMNCEYE"/>